<dbReference type="Proteomes" id="UP000187455">
    <property type="component" value="Unassembled WGS sequence"/>
</dbReference>
<evidence type="ECO:0000256" key="8">
    <source>
        <dbReference type="ARBA" id="ARBA00040243"/>
    </source>
</evidence>
<proteinExistence type="inferred from homology"/>
<evidence type="ECO:0000256" key="6">
    <source>
        <dbReference type="ARBA" id="ARBA00023128"/>
    </source>
</evidence>
<organism evidence="9 10">
    <name type="scientific">Smittium mucronatum</name>
    <dbReference type="NCBI Taxonomy" id="133383"/>
    <lineage>
        <taxon>Eukaryota</taxon>
        <taxon>Fungi</taxon>
        <taxon>Fungi incertae sedis</taxon>
        <taxon>Zoopagomycota</taxon>
        <taxon>Kickxellomycotina</taxon>
        <taxon>Harpellomycetes</taxon>
        <taxon>Harpellales</taxon>
        <taxon>Legeriomycetaceae</taxon>
        <taxon>Smittium</taxon>
    </lineage>
</organism>
<protein>
    <recommendedName>
        <fullName evidence="8">Hydroxysteroid dehydrogenase-like protein 2</fullName>
    </recommendedName>
</protein>
<dbReference type="EMBL" id="LSSL01006469">
    <property type="protein sequence ID" value="OLY78423.1"/>
    <property type="molecule type" value="Genomic_DNA"/>
</dbReference>
<name>A0A1R0GNF2_9FUNG</name>
<dbReference type="InterPro" id="IPR036291">
    <property type="entry name" value="NAD(P)-bd_dom_sf"/>
</dbReference>
<gene>
    <name evidence="9" type="ORF">AYI68_g7527</name>
</gene>
<evidence type="ECO:0000313" key="10">
    <source>
        <dbReference type="Proteomes" id="UP000187455"/>
    </source>
</evidence>
<dbReference type="Gene3D" id="3.40.50.720">
    <property type="entry name" value="NAD(P)-binding Rossmann-like Domain"/>
    <property type="match status" value="1"/>
</dbReference>
<keyword evidence="7" id="KW-0576">Peroxisome</keyword>
<reference evidence="9 10" key="1">
    <citation type="journal article" date="2016" name="Mol. Biol. Evol.">
        <title>Genome-Wide Survey of Gut Fungi (Harpellales) Reveals the First Horizontally Transferred Ubiquitin Gene from a Mosquito Host.</title>
        <authorList>
            <person name="Wang Y."/>
            <person name="White M.M."/>
            <person name="Kvist S."/>
            <person name="Moncalvo J.M."/>
        </authorList>
    </citation>
    <scope>NUCLEOTIDE SEQUENCE [LARGE SCALE GENOMIC DNA]</scope>
    <source>
        <strain evidence="9 10">ALG-7-W6</strain>
    </source>
</reference>
<dbReference type="PANTHER" id="PTHR42808:SF3">
    <property type="entry name" value="HYDROXYSTEROID DEHYDROGENASE-LIKE PROTEIN 2"/>
    <property type="match status" value="1"/>
</dbReference>
<dbReference type="AlphaFoldDB" id="A0A1R0GNF2"/>
<evidence type="ECO:0000256" key="5">
    <source>
        <dbReference type="ARBA" id="ARBA00023002"/>
    </source>
</evidence>
<dbReference type="FunFam" id="3.40.50.720:FF:000301">
    <property type="entry name" value="Hydroxysteroid dehydrogenase like 2"/>
    <property type="match status" value="1"/>
</dbReference>
<keyword evidence="5" id="KW-0560">Oxidoreductase</keyword>
<dbReference type="GO" id="GO:0005739">
    <property type="term" value="C:mitochondrion"/>
    <property type="evidence" value="ECO:0007669"/>
    <property type="project" value="UniProtKB-SubCell"/>
</dbReference>
<sequence length="292" mass="31928">MQPTLKDKVLFITGASRGIGLAIALRAARDGAKIAIVAKTTEPHPTLPGTIYTAAKEIEKAGGTALAIKCDIRFEDQIQAAFQQTVDRFGSIDIVICNASAVYMGTTETTPSSRMDLMYQINVRGTLLVAKHAIPYLKESSNPHILIASPPINLQQIGWNVSYTVTKYGMSLASLGLSQELKPYGIAVNSIWPFTSIETAALKVTDPSKRRKFSRSPEIMADAVHSILVSDSKTVTGNLFIDEVVLRKFNNYTNADFDKYSVIRNPTQLSSSFFLSDEMIDSVVAMRNSSKL</sequence>
<evidence type="ECO:0000256" key="4">
    <source>
        <dbReference type="ARBA" id="ARBA00022857"/>
    </source>
</evidence>
<dbReference type="SUPFAM" id="SSF51735">
    <property type="entry name" value="NAD(P)-binding Rossmann-fold domains"/>
    <property type="match status" value="1"/>
</dbReference>
<dbReference type="Pfam" id="PF00106">
    <property type="entry name" value="adh_short"/>
    <property type="match status" value="1"/>
</dbReference>
<keyword evidence="4" id="KW-0521">NADP</keyword>
<dbReference type="NCBIfam" id="NF006133">
    <property type="entry name" value="PRK08278.1"/>
    <property type="match status" value="1"/>
</dbReference>
<comment type="subcellular location">
    <subcellularLocation>
        <location evidence="1">Mitochondrion</location>
    </subcellularLocation>
    <subcellularLocation>
        <location evidence="2">Peroxisome</location>
    </subcellularLocation>
</comment>
<dbReference type="GO" id="GO:0005777">
    <property type="term" value="C:peroxisome"/>
    <property type="evidence" value="ECO:0007669"/>
    <property type="project" value="UniProtKB-SubCell"/>
</dbReference>
<dbReference type="InterPro" id="IPR051935">
    <property type="entry name" value="HSDL2"/>
</dbReference>
<accession>A0A1R0GNF2</accession>
<evidence type="ECO:0000256" key="2">
    <source>
        <dbReference type="ARBA" id="ARBA00004275"/>
    </source>
</evidence>
<dbReference type="PANTHER" id="PTHR42808">
    <property type="entry name" value="HYDROXYSTEROID DEHYDROGENASE-LIKE PROTEIN 2"/>
    <property type="match status" value="1"/>
</dbReference>
<keyword evidence="6" id="KW-0496">Mitochondrion</keyword>
<evidence type="ECO:0000256" key="1">
    <source>
        <dbReference type="ARBA" id="ARBA00004173"/>
    </source>
</evidence>
<keyword evidence="10" id="KW-1185">Reference proteome</keyword>
<dbReference type="OrthoDB" id="5327538at2759"/>
<dbReference type="GO" id="GO:0016491">
    <property type="term" value="F:oxidoreductase activity"/>
    <property type="evidence" value="ECO:0007669"/>
    <property type="project" value="UniProtKB-KW"/>
</dbReference>
<evidence type="ECO:0000313" key="9">
    <source>
        <dbReference type="EMBL" id="OLY78423.1"/>
    </source>
</evidence>
<dbReference type="PRINTS" id="PR00081">
    <property type="entry name" value="GDHRDH"/>
</dbReference>
<evidence type="ECO:0000256" key="7">
    <source>
        <dbReference type="ARBA" id="ARBA00023140"/>
    </source>
</evidence>
<dbReference type="STRING" id="133383.A0A1R0GNF2"/>
<comment type="caution">
    <text evidence="9">The sequence shown here is derived from an EMBL/GenBank/DDBJ whole genome shotgun (WGS) entry which is preliminary data.</text>
</comment>
<dbReference type="InterPro" id="IPR002347">
    <property type="entry name" value="SDR_fam"/>
</dbReference>
<comment type="similarity">
    <text evidence="3">Belongs to the short-chain dehydrogenases/reductases (SDR) family.</text>
</comment>
<evidence type="ECO:0000256" key="3">
    <source>
        <dbReference type="ARBA" id="ARBA00006484"/>
    </source>
</evidence>